<sequence>MTHPNDPTLIITLLIACINLMNAINQQRRNIAALIEMNSEMIQSLVQQQYLVSSTYFFEIPSFFNAMPFLLIATPVNRRLQMTSERVSLSNYQYWEITHPYLTDDDDPRTSFRANYRMNRTTFERLVNDLRQHPEYQLTAPNALPIHIQISCAIWRLSNCHIGYRLMNVGWGVSNGSYTNMTRRFTAAVQGIYRGIIRWPTQPEVVEEIQQGFQHPNGDTGPHRLPGVIGALDGKNIIIEAPTPRHYAEYWRDRKGHFSVKLTAVCDHRCRFTFITVGDSG</sequence>
<evidence type="ECO:0000313" key="3">
    <source>
        <dbReference type="Proteomes" id="UP000646827"/>
    </source>
</evidence>
<evidence type="ECO:0000256" key="1">
    <source>
        <dbReference type="SAM" id="SignalP"/>
    </source>
</evidence>
<organism evidence="2 3">
    <name type="scientific">Circinella minor</name>
    <dbReference type="NCBI Taxonomy" id="1195481"/>
    <lineage>
        <taxon>Eukaryota</taxon>
        <taxon>Fungi</taxon>
        <taxon>Fungi incertae sedis</taxon>
        <taxon>Mucoromycota</taxon>
        <taxon>Mucoromycotina</taxon>
        <taxon>Mucoromycetes</taxon>
        <taxon>Mucorales</taxon>
        <taxon>Lichtheimiaceae</taxon>
        <taxon>Circinella</taxon>
    </lineage>
</organism>
<keyword evidence="3" id="KW-1185">Reference proteome</keyword>
<evidence type="ECO:0008006" key="4">
    <source>
        <dbReference type="Google" id="ProtNLM"/>
    </source>
</evidence>
<accession>A0A8H7RLK2</accession>
<dbReference type="EMBL" id="JAEPRB010000695">
    <property type="protein sequence ID" value="KAG2213287.1"/>
    <property type="molecule type" value="Genomic_DNA"/>
</dbReference>
<feature type="signal peptide" evidence="1">
    <location>
        <begin position="1"/>
        <end position="23"/>
    </location>
</feature>
<keyword evidence="1" id="KW-0732">Signal</keyword>
<gene>
    <name evidence="2" type="ORF">INT45_012092</name>
</gene>
<dbReference type="AlphaFoldDB" id="A0A8H7RLK2"/>
<protein>
    <recommendedName>
        <fullName evidence="4">DDE Tnp4 domain-containing protein</fullName>
    </recommendedName>
</protein>
<dbReference type="OrthoDB" id="2282012at2759"/>
<reference evidence="2 3" key="1">
    <citation type="submission" date="2020-12" db="EMBL/GenBank/DDBJ databases">
        <title>Metabolic potential, ecology and presence of endohyphal bacteria is reflected in genomic diversity of Mucoromycotina.</title>
        <authorList>
            <person name="Muszewska A."/>
            <person name="Okrasinska A."/>
            <person name="Steczkiewicz K."/>
            <person name="Drgas O."/>
            <person name="Orlowska M."/>
            <person name="Perlinska-Lenart U."/>
            <person name="Aleksandrzak-Piekarczyk T."/>
            <person name="Szatraj K."/>
            <person name="Zielenkiewicz U."/>
            <person name="Pilsyk S."/>
            <person name="Malc E."/>
            <person name="Mieczkowski P."/>
            <person name="Kruszewska J.S."/>
            <person name="Biernat P."/>
            <person name="Pawlowska J."/>
        </authorList>
    </citation>
    <scope>NUCLEOTIDE SEQUENCE [LARGE SCALE GENOMIC DNA]</scope>
    <source>
        <strain evidence="2 3">CBS 142.35</strain>
    </source>
</reference>
<evidence type="ECO:0000313" key="2">
    <source>
        <dbReference type="EMBL" id="KAG2213287.1"/>
    </source>
</evidence>
<name>A0A8H7RLK2_9FUNG</name>
<dbReference type="Proteomes" id="UP000646827">
    <property type="component" value="Unassembled WGS sequence"/>
</dbReference>
<proteinExistence type="predicted"/>
<comment type="caution">
    <text evidence="2">The sequence shown here is derived from an EMBL/GenBank/DDBJ whole genome shotgun (WGS) entry which is preliminary data.</text>
</comment>
<feature type="chain" id="PRO_5034107238" description="DDE Tnp4 domain-containing protein" evidence="1">
    <location>
        <begin position="24"/>
        <end position="281"/>
    </location>
</feature>